<dbReference type="InterPro" id="IPR027417">
    <property type="entry name" value="P-loop_NTPase"/>
</dbReference>
<dbReference type="OrthoDB" id="9806954at2"/>
<dbReference type="GO" id="GO:0005524">
    <property type="term" value="F:ATP binding"/>
    <property type="evidence" value="ECO:0007669"/>
    <property type="project" value="UniProtKB-KW"/>
</dbReference>
<dbReference type="FunFam" id="3.40.50.300:FF:000319">
    <property type="entry name" value="DNA repair protein RecN"/>
    <property type="match status" value="1"/>
</dbReference>
<comment type="similarity">
    <text evidence="2 9">Belongs to the RecN family.</text>
</comment>
<keyword evidence="6" id="KW-0067">ATP-binding</keyword>
<dbReference type="Gene3D" id="3.40.50.300">
    <property type="entry name" value="P-loop containing nucleotide triphosphate hydrolases"/>
    <property type="match status" value="2"/>
</dbReference>
<keyword evidence="4" id="KW-0547">Nucleotide-binding</keyword>
<dbReference type="AlphaFoldDB" id="A0A1H5V775"/>
<feature type="domain" description="RecF/RecN/SMC N-terminal" evidence="11">
    <location>
        <begin position="2"/>
        <end position="507"/>
    </location>
</feature>
<keyword evidence="7 9" id="KW-0234">DNA repair</keyword>
<dbReference type="Proteomes" id="UP000242850">
    <property type="component" value="Unassembled WGS sequence"/>
</dbReference>
<evidence type="ECO:0000256" key="5">
    <source>
        <dbReference type="ARBA" id="ARBA00022763"/>
    </source>
</evidence>
<evidence type="ECO:0000259" key="11">
    <source>
        <dbReference type="Pfam" id="PF02463"/>
    </source>
</evidence>
<evidence type="ECO:0000256" key="2">
    <source>
        <dbReference type="ARBA" id="ARBA00009441"/>
    </source>
</evidence>
<evidence type="ECO:0000256" key="8">
    <source>
        <dbReference type="ARBA" id="ARBA00033408"/>
    </source>
</evidence>
<dbReference type="InterPro" id="IPR004604">
    <property type="entry name" value="DNA_recomb/repair_RecN"/>
</dbReference>
<gene>
    <name evidence="12" type="ORF">SAMN05660865_01121</name>
</gene>
<evidence type="ECO:0000313" key="12">
    <source>
        <dbReference type="EMBL" id="SEF82608.1"/>
    </source>
</evidence>
<proteinExistence type="inferred from homology"/>
<dbReference type="PIRSF" id="PIRSF003128">
    <property type="entry name" value="RecN"/>
    <property type="match status" value="1"/>
</dbReference>
<sequence>MLLELNIKNFALIDEVDLKFSKGLNILTGETGAGKSIIIDSINFLLGEKQSKDIIRQGKDFAYVEGVFECTNLKLKEILQEAGIDVDDVLIISREINSSGKSLSRVNGKTVTASFLKKIGKFIIDIHGQHEHQSLLDEDNYVHILDAFCNFELEPIKREYRYYFEKLNEIEKNIEDLRRDEQYKLQKLDILSFQIDEIERANLKIGEDEELTKRRNLLANSEKIYSTLANVYERLYQKSEGYSAFDEISSSLSQLENIARFDEEFVKIKEDLEEVYYKLEDVIERIRDFKDKIEYNPEELNIIEERLDLISKLKRKYGNNIQDILNFYDKIKIEYENIQRSEEILEDLLKEHEKCLEILNDLAGKITNIRRETAKKLSEKIEYELRYLGLEKARFYVEVLELDKFFVNGKNAVNFLFCANPGEQLKKLNKVASGGEISRIMLAIKSVIAKVDEIPTLIFDEIDTGISGRAAQAVAEKMCLISKDHQILCVTHLPQIAVMADNHFMIKKILDEDTTKTIVKKLDDKERINEIARMVGGAIVTELTFKHANEMISIANQLKSTIKANGN</sequence>
<keyword evidence="13" id="KW-1185">Reference proteome</keyword>
<dbReference type="GO" id="GO:0009432">
    <property type="term" value="P:SOS response"/>
    <property type="evidence" value="ECO:0007669"/>
    <property type="project" value="TreeGrafter"/>
</dbReference>
<reference evidence="13" key="1">
    <citation type="submission" date="2016-10" db="EMBL/GenBank/DDBJ databases">
        <authorList>
            <person name="Varghese N."/>
            <person name="Submissions S."/>
        </authorList>
    </citation>
    <scope>NUCLEOTIDE SEQUENCE [LARGE SCALE GENOMIC DNA]</scope>
    <source>
        <strain evidence="13">DSM 5463</strain>
    </source>
</reference>
<dbReference type="EMBL" id="FNUK01000012">
    <property type="protein sequence ID" value="SEF82608.1"/>
    <property type="molecule type" value="Genomic_DNA"/>
</dbReference>
<dbReference type="GO" id="GO:0043590">
    <property type="term" value="C:bacterial nucleoid"/>
    <property type="evidence" value="ECO:0007669"/>
    <property type="project" value="TreeGrafter"/>
</dbReference>
<evidence type="ECO:0000256" key="10">
    <source>
        <dbReference type="SAM" id="Coils"/>
    </source>
</evidence>
<dbReference type="Pfam" id="PF02463">
    <property type="entry name" value="SMC_N"/>
    <property type="match status" value="1"/>
</dbReference>
<dbReference type="RefSeq" id="WP_103896086.1">
    <property type="nucleotide sequence ID" value="NZ_FNUK01000012.1"/>
</dbReference>
<evidence type="ECO:0000313" key="13">
    <source>
        <dbReference type="Proteomes" id="UP000242850"/>
    </source>
</evidence>
<dbReference type="GO" id="GO:0006281">
    <property type="term" value="P:DNA repair"/>
    <property type="evidence" value="ECO:0007669"/>
    <property type="project" value="UniProtKB-KW"/>
</dbReference>
<dbReference type="SUPFAM" id="SSF52540">
    <property type="entry name" value="P-loop containing nucleoside triphosphate hydrolases"/>
    <property type="match status" value="2"/>
</dbReference>
<dbReference type="NCBIfam" id="TIGR00634">
    <property type="entry name" value="recN"/>
    <property type="match status" value="1"/>
</dbReference>
<dbReference type="CDD" id="cd03241">
    <property type="entry name" value="ABC_RecN"/>
    <property type="match status" value="2"/>
</dbReference>
<comment type="function">
    <text evidence="1 9">May be involved in recombinational repair of damaged DNA.</text>
</comment>
<dbReference type="InterPro" id="IPR003395">
    <property type="entry name" value="RecF/RecN/SMC_N"/>
</dbReference>
<evidence type="ECO:0000256" key="6">
    <source>
        <dbReference type="ARBA" id="ARBA00022840"/>
    </source>
</evidence>
<dbReference type="FunFam" id="3.40.50.300:FF:000356">
    <property type="entry name" value="DNA repair protein RecN"/>
    <property type="match status" value="1"/>
</dbReference>
<feature type="coiled-coil region" evidence="10">
    <location>
        <begin position="160"/>
        <end position="187"/>
    </location>
</feature>
<evidence type="ECO:0000256" key="9">
    <source>
        <dbReference type="PIRNR" id="PIRNR003128"/>
    </source>
</evidence>
<dbReference type="GO" id="GO:0006310">
    <property type="term" value="P:DNA recombination"/>
    <property type="evidence" value="ECO:0007669"/>
    <property type="project" value="InterPro"/>
</dbReference>
<keyword evidence="5 9" id="KW-0227">DNA damage</keyword>
<keyword evidence="10" id="KW-0175">Coiled coil</keyword>
<dbReference type="PANTHER" id="PTHR11059">
    <property type="entry name" value="DNA REPAIR PROTEIN RECN"/>
    <property type="match status" value="1"/>
</dbReference>
<accession>A0A1H5V775</accession>
<organism evidence="12 13">
    <name type="scientific">Caloramator fervidus</name>
    <dbReference type="NCBI Taxonomy" id="29344"/>
    <lineage>
        <taxon>Bacteria</taxon>
        <taxon>Bacillati</taxon>
        <taxon>Bacillota</taxon>
        <taxon>Clostridia</taxon>
        <taxon>Eubacteriales</taxon>
        <taxon>Clostridiaceae</taxon>
        <taxon>Caloramator</taxon>
    </lineage>
</organism>
<dbReference type="PANTHER" id="PTHR11059:SF0">
    <property type="entry name" value="DNA REPAIR PROTEIN RECN"/>
    <property type="match status" value="1"/>
</dbReference>
<protein>
    <recommendedName>
        <fullName evidence="3 9">DNA repair protein RecN</fullName>
    </recommendedName>
    <alternativeName>
        <fullName evidence="8 9">Recombination protein N</fullName>
    </alternativeName>
</protein>
<name>A0A1H5V775_9CLOT</name>
<evidence type="ECO:0000256" key="3">
    <source>
        <dbReference type="ARBA" id="ARBA00021315"/>
    </source>
</evidence>
<evidence type="ECO:0000256" key="1">
    <source>
        <dbReference type="ARBA" id="ARBA00003618"/>
    </source>
</evidence>
<evidence type="ECO:0000256" key="7">
    <source>
        <dbReference type="ARBA" id="ARBA00023204"/>
    </source>
</evidence>
<evidence type="ECO:0000256" key="4">
    <source>
        <dbReference type="ARBA" id="ARBA00022741"/>
    </source>
</evidence>